<name>A0A9W3K4R4_BURCE</name>
<sequence length="43" mass="4954">MWRVQVRRKGVSLSETFKRKADAVQWATQKEHEINLGKVTAGI</sequence>
<reference evidence="1 2" key="1">
    <citation type="journal article" date="2012" name="J. Bacteriol.">
        <title>Complete Genome Sequence of Burkholderia sp. Strain GG4, a Betaproteobacterium That Reduces 3-Oxo-N-Acylhomoserine Lactones and Produces Different N-Acylhomoserine Lactones.</title>
        <authorList>
            <person name="Hong K.W."/>
            <person name="Koh C.L."/>
            <person name="Sam C.K."/>
            <person name="Yin W.F."/>
            <person name="Chan K.G."/>
        </authorList>
    </citation>
    <scope>NUCLEOTIDE SEQUENCE [LARGE SCALE GENOMIC DNA]</scope>
    <source>
        <strain evidence="1 2">GG4</strain>
    </source>
</reference>
<dbReference type="Proteomes" id="UP000032866">
    <property type="component" value="Chromosome 1"/>
</dbReference>
<accession>A0A9W3K4R4</accession>
<dbReference type="AlphaFoldDB" id="A0A9W3K4R4"/>
<gene>
    <name evidence="1" type="ORF">GEM_2254</name>
</gene>
<dbReference type="EMBL" id="CP003774">
    <property type="protein sequence ID" value="AFQ48667.1"/>
    <property type="molecule type" value="Genomic_DNA"/>
</dbReference>
<dbReference type="KEGG" id="bct:GEM_2254"/>
<organism evidence="1 2">
    <name type="scientific">Burkholderia cepacia GG4</name>
    <dbReference type="NCBI Taxonomy" id="1009846"/>
    <lineage>
        <taxon>Bacteria</taxon>
        <taxon>Pseudomonadati</taxon>
        <taxon>Pseudomonadota</taxon>
        <taxon>Betaproteobacteria</taxon>
        <taxon>Burkholderiales</taxon>
        <taxon>Burkholderiaceae</taxon>
        <taxon>Burkholderia</taxon>
        <taxon>Burkholderia cepacia complex</taxon>
    </lineage>
</organism>
<evidence type="ECO:0000313" key="2">
    <source>
        <dbReference type="Proteomes" id="UP000032866"/>
    </source>
</evidence>
<evidence type="ECO:0000313" key="1">
    <source>
        <dbReference type="EMBL" id="AFQ48667.1"/>
    </source>
</evidence>
<proteinExistence type="predicted"/>
<protein>
    <submittedName>
        <fullName evidence="1">Phage integrase family protein</fullName>
    </submittedName>
</protein>
<dbReference type="RefSeq" id="WP_014897522.1">
    <property type="nucleotide sequence ID" value="NC_018513.1"/>
</dbReference>